<evidence type="ECO:0000313" key="1">
    <source>
        <dbReference type="EMBL" id="MEJ1089926.1"/>
    </source>
</evidence>
<dbReference type="EMBL" id="JBBDGM010000020">
    <property type="protein sequence ID" value="MEJ1089926.1"/>
    <property type="molecule type" value="Genomic_DNA"/>
</dbReference>
<dbReference type="InterPro" id="IPR015946">
    <property type="entry name" value="KH_dom-like_a/b"/>
</dbReference>
<dbReference type="PANTHER" id="PTHR42830">
    <property type="entry name" value="OSMOTICALLY INDUCIBLE FAMILY PROTEIN"/>
    <property type="match status" value="1"/>
</dbReference>
<proteinExistence type="predicted"/>
<evidence type="ECO:0000313" key="2">
    <source>
        <dbReference type="Proteomes" id="UP001371224"/>
    </source>
</evidence>
<dbReference type="Proteomes" id="UP001371224">
    <property type="component" value="Unassembled WGS sequence"/>
</dbReference>
<dbReference type="Pfam" id="PF02566">
    <property type="entry name" value="OsmC"/>
    <property type="match status" value="1"/>
</dbReference>
<sequence>MSRHTYSTDLDWSGSTGQGYHHYDRTHTVGLGAAGSLTASADPAFRGQPELPNPEQLLLAAASSCQLLSFLAVAALAKVDIVGYADSAEAVMPADADPMRLTEITLRVDVVARGTDEWTVRELLEAAHEQCYIANTLATPVRVVADVEIMS</sequence>
<reference evidence="1 2" key="1">
    <citation type="submission" date="2024-02" db="EMBL/GenBank/DDBJ databases">
        <authorList>
            <person name="Saticioglu I.B."/>
        </authorList>
    </citation>
    <scope>NUCLEOTIDE SEQUENCE [LARGE SCALE GENOMIC DNA]</scope>
    <source>
        <strain evidence="1 2">Mu-80</strain>
    </source>
</reference>
<dbReference type="InterPro" id="IPR036102">
    <property type="entry name" value="OsmC/Ohrsf"/>
</dbReference>
<comment type="caution">
    <text evidence="1">The sequence shown here is derived from an EMBL/GenBank/DDBJ whole genome shotgun (WGS) entry which is preliminary data.</text>
</comment>
<organism evidence="1 2">
    <name type="scientific">Microbacterium bandirmense</name>
    <dbReference type="NCBI Taxonomy" id="3122050"/>
    <lineage>
        <taxon>Bacteria</taxon>
        <taxon>Bacillati</taxon>
        <taxon>Actinomycetota</taxon>
        <taxon>Actinomycetes</taxon>
        <taxon>Micrococcales</taxon>
        <taxon>Microbacteriaceae</taxon>
        <taxon>Microbacterium</taxon>
    </lineage>
</organism>
<accession>A0ABU8LG55</accession>
<dbReference type="PANTHER" id="PTHR42830:SF2">
    <property type="entry name" value="OSMC_OHR FAMILY PROTEIN"/>
    <property type="match status" value="1"/>
</dbReference>
<dbReference type="RefSeq" id="WP_337333569.1">
    <property type="nucleotide sequence ID" value="NZ_JBBDGM010000020.1"/>
</dbReference>
<name>A0ABU8LG55_9MICO</name>
<protein>
    <submittedName>
        <fullName evidence="1">OsmC family protein</fullName>
    </submittedName>
</protein>
<gene>
    <name evidence="1" type="ORF">WDU99_16535</name>
</gene>
<keyword evidence="2" id="KW-1185">Reference proteome</keyword>
<dbReference type="InterPro" id="IPR003718">
    <property type="entry name" value="OsmC/Ohr_fam"/>
</dbReference>
<dbReference type="InterPro" id="IPR052707">
    <property type="entry name" value="OsmC_Ohr_Peroxiredoxin"/>
</dbReference>
<dbReference type="Gene3D" id="3.30.300.20">
    <property type="match status" value="1"/>
</dbReference>
<dbReference type="SUPFAM" id="SSF82784">
    <property type="entry name" value="OsmC-like"/>
    <property type="match status" value="1"/>
</dbReference>